<evidence type="ECO:0000313" key="1">
    <source>
        <dbReference type="EMBL" id="KPJ16579.1"/>
    </source>
</evidence>
<evidence type="ECO:0000313" key="2">
    <source>
        <dbReference type="Proteomes" id="UP000053240"/>
    </source>
</evidence>
<gene>
    <name evidence="1" type="ORF">RR48_02337</name>
</gene>
<name>A0A0N1IFQ1_PAPMA</name>
<protein>
    <submittedName>
        <fullName evidence="1">Uncharacterized protein</fullName>
    </submittedName>
</protein>
<dbReference type="Proteomes" id="UP000053240">
    <property type="component" value="Unassembled WGS sequence"/>
</dbReference>
<accession>A0A0N1IFQ1</accession>
<sequence length="140" mass="14968">MTTIILASLPYSCTLSLPSGDPAPGRSPGPPINFEHDVLQDKENLKYIDDELETSLGVPVEDAAIYDETTTNDIETTTKSEVVSVSEMAIGDTCAFARIPSDSADIVTLSETDSDINLTVSHAVFDADELVRGVIYDGKS</sequence>
<dbReference type="EMBL" id="KQ460210">
    <property type="protein sequence ID" value="KPJ16579.1"/>
    <property type="molecule type" value="Genomic_DNA"/>
</dbReference>
<reference evidence="1 2" key="1">
    <citation type="journal article" date="2015" name="Nat. Commun.">
        <title>Outbred genome sequencing and CRISPR/Cas9 gene editing in butterflies.</title>
        <authorList>
            <person name="Li X."/>
            <person name="Fan D."/>
            <person name="Zhang W."/>
            <person name="Liu G."/>
            <person name="Zhang L."/>
            <person name="Zhao L."/>
            <person name="Fang X."/>
            <person name="Chen L."/>
            <person name="Dong Y."/>
            <person name="Chen Y."/>
            <person name="Ding Y."/>
            <person name="Zhao R."/>
            <person name="Feng M."/>
            <person name="Zhu Y."/>
            <person name="Feng Y."/>
            <person name="Jiang X."/>
            <person name="Zhu D."/>
            <person name="Xiang H."/>
            <person name="Feng X."/>
            <person name="Li S."/>
            <person name="Wang J."/>
            <person name="Zhang G."/>
            <person name="Kronforst M.R."/>
            <person name="Wang W."/>
        </authorList>
    </citation>
    <scope>NUCLEOTIDE SEQUENCE [LARGE SCALE GENOMIC DNA]</scope>
    <source>
        <strain evidence="1">Ya'a_city_454_Pm</strain>
        <tissue evidence="1">Whole body</tissue>
    </source>
</reference>
<dbReference type="InParanoid" id="A0A0N1IFQ1"/>
<organism evidence="1 2">
    <name type="scientific">Papilio machaon</name>
    <name type="common">Old World swallowtail butterfly</name>
    <dbReference type="NCBI Taxonomy" id="76193"/>
    <lineage>
        <taxon>Eukaryota</taxon>
        <taxon>Metazoa</taxon>
        <taxon>Ecdysozoa</taxon>
        <taxon>Arthropoda</taxon>
        <taxon>Hexapoda</taxon>
        <taxon>Insecta</taxon>
        <taxon>Pterygota</taxon>
        <taxon>Neoptera</taxon>
        <taxon>Endopterygota</taxon>
        <taxon>Lepidoptera</taxon>
        <taxon>Glossata</taxon>
        <taxon>Ditrysia</taxon>
        <taxon>Papilionoidea</taxon>
        <taxon>Papilionidae</taxon>
        <taxon>Papilioninae</taxon>
        <taxon>Papilio</taxon>
    </lineage>
</organism>
<keyword evidence="2" id="KW-1185">Reference proteome</keyword>
<proteinExistence type="predicted"/>
<dbReference type="AlphaFoldDB" id="A0A0N1IFQ1"/>